<comment type="caution">
    <text evidence="2">The sequence shown here is derived from an EMBL/GenBank/DDBJ whole genome shotgun (WGS) entry which is preliminary data.</text>
</comment>
<feature type="region of interest" description="Disordered" evidence="1">
    <location>
        <begin position="313"/>
        <end position="353"/>
    </location>
</feature>
<name>A0A4Y8JTG5_9MICO</name>
<accession>A0A4Y8JTG5</accession>
<gene>
    <name evidence="2" type="ORF">E3T49_09155</name>
</gene>
<keyword evidence="3" id="KW-1185">Reference proteome</keyword>
<evidence type="ECO:0000313" key="2">
    <source>
        <dbReference type="EMBL" id="TFD29584.1"/>
    </source>
</evidence>
<dbReference type="EMBL" id="SOHA01000028">
    <property type="protein sequence ID" value="TFD29584.1"/>
    <property type="molecule type" value="Genomic_DNA"/>
</dbReference>
<organism evidence="2 3">
    <name type="scientific">Cryobacterium cryoconiti</name>
    <dbReference type="NCBI Taxonomy" id="1259239"/>
    <lineage>
        <taxon>Bacteria</taxon>
        <taxon>Bacillati</taxon>
        <taxon>Actinomycetota</taxon>
        <taxon>Actinomycetes</taxon>
        <taxon>Micrococcales</taxon>
        <taxon>Microbacteriaceae</taxon>
        <taxon>Cryobacterium</taxon>
    </lineage>
</organism>
<evidence type="ECO:0000256" key="1">
    <source>
        <dbReference type="SAM" id="MobiDB-lite"/>
    </source>
</evidence>
<evidence type="ECO:0000313" key="3">
    <source>
        <dbReference type="Proteomes" id="UP000297472"/>
    </source>
</evidence>
<proteinExistence type="predicted"/>
<dbReference type="Proteomes" id="UP000297472">
    <property type="component" value="Unassembled WGS sequence"/>
</dbReference>
<sequence>MPIIVVLSAILGPNGDIHFSHGAFTWFGTQPSCEKKASQALPAQRFRPDPARHSVPGAAEPVLTELFRPDDLLNGSPVHEVVPRVFDFAVEFAEEAKRAGLLLLNPPEVRDVFLPVAVHEGHLKFRGRESAQMNLSAAERLAHRTGTIITEDNGDPSGACPTRGSVGVESINQDVAVDSARSRAIRQGEPRFHSVVEGGDCRQESSCSRTVDQGAQQTRDKHPVDLDDILVGESVVVPGDPVLRVHATSAGRHEVHLVGPSTDDGQTPQNSSRFVGVDGASLSGGPHSAHTQKVPIAITDRFPAGCVDGNATPQANGLTGADQPLNGGAHHCQEAERHVRGAAAASHVGSQDS</sequence>
<dbReference type="AlphaFoldDB" id="A0A4Y8JTG5"/>
<dbReference type="RefSeq" id="WP_134424627.1">
    <property type="nucleotide sequence ID" value="NZ_SOHA01000028.1"/>
</dbReference>
<reference evidence="2 3" key="1">
    <citation type="submission" date="2019-03" db="EMBL/GenBank/DDBJ databases">
        <title>Genomics of glacier-inhabiting Cryobacterium strains.</title>
        <authorList>
            <person name="Liu Q."/>
            <person name="Xin Y.-H."/>
        </authorList>
    </citation>
    <scope>NUCLEOTIDE SEQUENCE [LARGE SCALE GENOMIC DNA]</scope>
    <source>
        <strain evidence="2 3">TMT1-51</strain>
    </source>
</reference>
<protein>
    <submittedName>
        <fullName evidence="2">Uncharacterized protein</fullName>
    </submittedName>
</protein>